<proteinExistence type="predicted"/>
<protein>
    <submittedName>
        <fullName evidence="2">DUF4249 domain-containing protein</fullName>
    </submittedName>
</protein>
<gene>
    <name evidence="2" type="ORF">I2I01_15565</name>
</gene>
<evidence type="ECO:0000313" key="2">
    <source>
        <dbReference type="EMBL" id="MBF9143065.1"/>
    </source>
</evidence>
<accession>A0A931BP67</accession>
<evidence type="ECO:0000313" key="3">
    <source>
        <dbReference type="Proteomes" id="UP000645610"/>
    </source>
</evidence>
<feature type="chain" id="PRO_5037619966" evidence="1">
    <location>
        <begin position="20"/>
        <end position="389"/>
    </location>
</feature>
<dbReference type="Proteomes" id="UP000645610">
    <property type="component" value="Unassembled WGS sequence"/>
</dbReference>
<keyword evidence="3" id="KW-1185">Reference proteome</keyword>
<reference evidence="2 3" key="1">
    <citation type="submission" date="2020-11" db="EMBL/GenBank/DDBJ databases">
        <authorList>
            <person name="Kim M.K."/>
        </authorList>
    </citation>
    <scope>NUCLEOTIDE SEQUENCE [LARGE SCALE GENOMIC DNA]</scope>
    <source>
        <strain evidence="2 3">BT439</strain>
    </source>
</reference>
<dbReference type="AlphaFoldDB" id="A0A931BP67"/>
<dbReference type="Pfam" id="PF14054">
    <property type="entry name" value="DUF4249"/>
    <property type="match status" value="1"/>
</dbReference>
<dbReference type="EMBL" id="JADQDP010000003">
    <property type="protein sequence ID" value="MBF9143065.1"/>
    <property type="molecule type" value="Genomic_DNA"/>
</dbReference>
<keyword evidence="1" id="KW-0732">Signal</keyword>
<feature type="signal peptide" evidence="1">
    <location>
        <begin position="1"/>
        <end position="19"/>
    </location>
</feature>
<dbReference type="InterPro" id="IPR025345">
    <property type="entry name" value="DUF4249"/>
</dbReference>
<dbReference type="PROSITE" id="PS51257">
    <property type="entry name" value="PROKAR_LIPOPROTEIN"/>
    <property type="match status" value="1"/>
</dbReference>
<name>A0A931BP67_9BACT</name>
<comment type="caution">
    <text evidence="2">The sequence shown here is derived from an EMBL/GenBank/DDBJ whole genome shotgun (WGS) entry which is preliminary data.</text>
</comment>
<sequence length="389" mass="43143">MRQGISLMLLALLAGCTEAYMPEVVTSPPGYLVVDGFLNAQGVTTIRLSRTYAVASKAAAPVETRAAVTMEDNAGTRYVLTESSVKGTYASTAQQLNPARQYRLRIITLAGKEYASAFVPVKITPAVDNLRWQVEQDGLNFYVNSHDDANATRYYRWETDETWEIHPPYAPTVEYVTASRLIRPIAVPYPTLCWGNAQSTSVLIDKTTALSQDVVADFRVKRLPANSERLYARYSILVQQHALTKEEYAYWDLLKKNTESIGTLFDPLPAQLTGNVRCLTSPAELALGFVGAHSVAEKRIFINRTDLPRPGIVLTGYETCVPPDTVFLYRSPPPNNPASILFSAFGSQTVLPIDELINPTTLTLYGYSAKPRDCIDCRTRGTVVRPSFW</sequence>
<evidence type="ECO:0000256" key="1">
    <source>
        <dbReference type="SAM" id="SignalP"/>
    </source>
</evidence>
<organism evidence="2 3">
    <name type="scientific">Hymenobacter properus</name>
    <dbReference type="NCBI Taxonomy" id="2791026"/>
    <lineage>
        <taxon>Bacteria</taxon>
        <taxon>Pseudomonadati</taxon>
        <taxon>Bacteroidota</taxon>
        <taxon>Cytophagia</taxon>
        <taxon>Cytophagales</taxon>
        <taxon>Hymenobacteraceae</taxon>
        <taxon>Hymenobacter</taxon>
    </lineage>
</organism>